<dbReference type="SUPFAM" id="SSF57716">
    <property type="entry name" value="Glucocorticoid receptor-like (DNA-binding domain)"/>
    <property type="match status" value="1"/>
</dbReference>
<feature type="binding site" evidence="3">
    <location>
        <position position="3"/>
    </location>
    <ligand>
        <name>Zn(2+)</name>
        <dbReference type="ChEBI" id="CHEBI:29105"/>
    </ligand>
</feature>
<dbReference type="GO" id="GO:0008657">
    <property type="term" value="F:DNA topoisomerase type II (double strand cut, ATP-hydrolyzing) inhibitor activity"/>
    <property type="evidence" value="ECO:0007669"/>
    <property type="project" value="UniProtKB-UniRule"/>
</dbReference>
<sequence>MSCPICKGASDPAYRPFCSKRCANIDLGNWLDGTYAVPSDSPEDLDKAAEQIETDHHRPH</sequence>
<gene>
    <name evidence="3 5" type="primary">yacG</name>
    <name evidence="5" type="ORF">E1B25_16505</name>
</gene>
<comment type="subunit">
    <text evidence="3">Interacts with GyrB.</text>
</comment>
<dbReference type="PANTHER" id="PTHR36150">
    <property type="entry name" value="DNA GYRASE INHIBITOR YACG"/>
    <property type="match status" value="1"/>
</dbReference>
<dbReference type="InterPro" id="IPR013088">
    <property type="entry name" value="Znf_NHR/GATA"/>
</dbReference>
<comment type="function">
    <text evidence="3">Inhibits all the catalytic activities of DNA gyrase by preventing its interaction with DNA. Acts by binding directly to the C-terminal domain of GyrB, which probably disrupts DNA binding by the gyrase.</text>
</comment>
<dbReference type="AlphaFoldDB" id="A0A4R5EME2"/>
<dbReference type="Pfam" id="PF03884">
    <property type="entry name" value="YacG"/>
    <property type="match status" value="1"/>
</dbReference>
<dbReference type="Gene3D" id="3.30.50.10">
    <property type="entry name" value="Erythroid Transcription Factor GATA-1, subunit A"/>
    <property type="match status" value="1"/>
</dbReference>
<feature type="binding site" evidence="3">
    <location>
        <position position="22"/>
    </location>
    <ligand>
        <name>Zn(2+)</name>
        <dbReference type="ChEBI" id="CHEBI:29105"/>
    </ligand>
</feature>
<proteinExistence type="inferred from homology"/>
<organism evidence="5 6">
    <name type="scientific">Antarcticimicrobium sediminis</name>
    <dbReference type="NCBI Taxonomy" id="2546227"/>
    <lineage>
        <taxon>Bacteria</taxon>
        <taxon>Pseudomonadati</taxon>
        <taxon>Pseudomonadota</taxon>
        <taxon>Alphaproteobacteria</taxon>
        <taxon>Rhodobacterales</taxon>
        <taxon>Paracoccaceae</taxon>
        <taxon>Antarcticimicrobium</taxon>
    </lineage>
</organism>
<feature type="compositionally biased region" description="Basic and acidic residues" evidence="4">
    <location>
        <begin position="44"/>
        <end position="60"/>
    </location>
</feature>
<comment type="similarity">
    <text evidence="3">Belongs to the DNA gyrase inhibitor YacG family.</text>
</comment>
<feature type="binding site" evidence="3">
    <location>
        <position position="18"/>
    </location>
    <ligand>
        <name>Zn(2+)</name>
        <dbReference type="ChEBI" id="CHEBI:29105"/>
    </ligand>
</feature>
<dbReference type="GO" id="GO:0008270">
    <property type="term" value="F:zinc ion binding"/>
    <property type="evidence" value="ECO:0007669"/>
    <property type="project" value="UniProtKB-UniRule"/>
</dbReference>
<dbReference type="RefSeq" id="WP_132830625.1">
    <property type="nucleotide sequence ID" value="NZ_SMFP01000012.1"/>
</dbReference>
<protein>
    <recommendedName>
        <fullName evidence="3">DNA gyrase inhibitor YacG</fullName>
    </recommendedName>
</protein>
<evidence type="ECO:0000313" key="6">
    <source>
        <dbReference type="Proteomes" id="UP000294662"/>
    </source>
</evidence>
<dbReference type="PANTHER" id="PTHR36150:SF1">
    <property type="entry name" value="DNA GYRASE INHIBITOR YACG"/>
    <property type="match status" value="1"/>
</dbReference>
<reference evidence="5 6" key="1">
    <citation type="submission" date="2019-03" db="EMBL/GenBank/DDBJ databases">
        <authorList>
            <person name="Zhang S."/>
        </authorList>
    </citation>
    <scope>NUCLEOTIDE SEQUENCE [LARGE SCALE GENOMIC DNA]</scope>
    <source>
        <strain evidence="5 6">S4J41</strain>
    </source>
</reference>
<dbReference type="OrthoDB" id="9809663at2"/>
<keyword evidence="2 3" id="KW-0862">Zinc</keyword>
<feature type="region of interest" description="Disordered" evidence="4">
    <location>
        <begin position="38"/>
        <end position="60"/>
    </location>
</feature>
<dbReference type="InterPro" id="IPR005584">
    <property type="entry name" value="DNA_gyrase_inhibitor_YacG"/>
</dbReference>
<comment type="cofactor">
    <cofactor evidence="3">
        <name>Zn(2+)</name>
        <dbReference type="ChEBI" id="CHEBI:29105"/>
    </cofactor>
    <text evidence="3">Binds 1 zinc ion.</text>
</comment>
<keyword evidence="1 3" id="KW-0479">Metal-binding</keyword>
<accession>A0A4R5EME2</accession>
<dbReference type="GO" id="GO:0006355">
    <property type="term" value="P:regulation of DNA-templated transcription"/>
    <property type="evidence" value="ECO:0007669"/>
    <property type="project" value="InterPro"/>
</dbReference>
<evidence type="ECO:0000256" key="1">
    <source>
        <dbReference type="ARBA" id="ARBA00022723"/>
    </source>
</evidence>
<feature type="binding site" evidence="3">
    <location>
        <position position="6"/>
    </location>
    <ligand>
        <name>Zn(2+)</name>
        <dbReference type="ChEBI" id="CHEBI:29105"/>
    </ligand>
</feature>
<comment type="caution">
    <text evidence="5">The sequence shown here is derived from an EMBL/GenBank/DDBJ whole genome shotgun (WGS) entry which is preliminary data.</text>
</comment>
<name>A0A4R5EME2_9RHOB</name>
<evidence type="ECO:0000256" key="2">
    <source>
        <dbReference type="ARBA" id="ARBA00022833"/>
    </source>
</evidence>
<dbReference type="Proteomes" id="UP000294662">
    <property type="component" value="Unassembled WGS sequence"/>
</dbReference>
<evidence type="ECO:0000256" key="4">
    <source>
        <dbReference type="SAM" id="MobiDB-lite"/>
    </source>
</evidence>
<dbReference type="EMBL" id="SMFP01000012">
    <property type="protein sequence ID" value="TDE35560.1"/>
    <property type="molecule type" value="Genomic_DNA"/>
</dbReference>
<dbReference type="HAMAP" id="MF_00649">
    <property type="entry name" value="DNA_gyrase_inhibitor_YacG"/>
    <property type="match status" value="1"/>
</dbReference>
<evidence type="ECO:0000313" key="5">
    <source>
        <dbReference type="EMBL" id="TDE35560.1"/>
    </source>
</evidence>
<evidence type="ECO:0000256" key="3">
    <source>
        <dbReference type="HAMAP-Rule" id="MF_00649"/>
    </source>
</evidence>
<keyword evidence="6" id="KW-1185">Reference proteome</keyword>